<dbReference type="Gene3D" id="3.40.50.970">
    <property type="match status" value="1"/>
</dbReference>
<accession>A0AA35CHM1</accession>
<feature type="domain" description="Transketolase-like pyrimidine-binding" evidence="4">
    <location>
        <begin position="4"/>
        <end position="179"/>
    </location>
</feature>
<dbReference type="AlphaFoldDB" id="A0AA35CHM1"/>
<evidence type="ECO:0000256" key="2">
    <source>
        <dbReference type="ARBA" id="ARBA00023002"/>
    </source>
</evidence>
<dbReference type="InterPro" id="IPR009014">
    <property type="entry name" value="Transketo_C/PFOR_II"/>
</dbReference>
<dbReference type="FunFam" id="3.40.50.970:FF:000001">
    <property type="entry name" value="Pyruvate dehydrogenase E1 beta subunit"/>
    <property type="match status" value="1"/>
</dbReference>
<dbReference type="KEGG" id="cmic:caldi_01370"/>
<dbReference type="EMBL" id="AP025628">
    <property type="protein sequence ID" value="BDG59047.1"/>
    <property type="molecule type" value="Genomic_DNA"/>
</dbReference>
<dbReference type="Gene3D" id="3.40.50.920">
    <property type="match status" value="1"/>
</dbReference>
<dbReference type="SUPFAM" id="SSF52922">
    <property type="entry name" value="TK C-terminal domain-like"/>
    <property type="match status" value="1"/>
</dbReference>
<dbReference type="InterPro" id="IPR029061">
    <property type="entry name" value="THDP-binding"/>
</dbReference>
<dbReference type="SUPFAM" id="SSF52518">
    <property type="entry name" value="Thiamin diphosphate-binding fold (THDP-binding)"/>
    <property type="match status" value="1"/>
</dbReference>
<keyword evidence="6" id="KW-1185">Reference proteome</keyword>
<evidence type="ECO:0000256" key="3">
    <source>
        <dbReference type="ARBA" id="ARBA00023052"/>
    </source>
</evidence>
<dbReference type="GO" id="GO:0016491">
    <property type="term" value="F:oxidoreductase activity"/>
    <property type="evidence" value="ECO:0007669"/>
    <property type="project" value="UniProtKB-KW"/>
</dbReference>
<dbReference type="InterPro" id="IPR005475">
    <property type="entry name" value="Transketolase-like_Pyr-bd"/>
</dbReference>
<dbReference type="Proteomes" id="UP001163687">
    <property type="component" value="Chromosome"/>
</dbReference>
<organism evidence="5 6">
    <name type="scientific">Caldinitratiruptor microaerophilus</name>
    <dbReference type="NCBI Taxonomy" id="671077"/>
    <lineage>
        <taxon>Bacteria</taxon>
        <taxon>Bacillati</taxon>
        <taxon>Bacillota</taxon>
        <taxon>Clostridia</taxon>
        <taxon>Eubacteriales</taxon>
        <taxon>Symbiobacteriaceae</taxon>
        <taxon>Caldinitratiruptor</taxon>
    </lineage>
</organism>
<dbReference type="FunFam" id="3.40.50.920:FF:000001">
    <property type="entry name" value="Pyruvate dehydrogenase E1 beta subunit"/>
    <property type="match status" value="1"/>
</dbReference>
<proteinExistence type="predicted"/>
<evidence type="ECO:0000313" key="6">
    <source>
        <dbReference type="Proteomes" id="UP001163687"/>
    </source>
</evidence>
<keyword evidence="3" id="KW-0786">Thiamine pyrophosphate</keyword>
<evidence type="ECO:0000313" key="5">
    <source>
        <dbReference type="EMBL" id="BDG59047.1"/>
    </source>
</evidence>
<dbReference type="PANTHER" id="PTHR43257:SF2">
    <property type="entry name" value="PYRUVATE DEHYDROGENASE E1 COMPONENT SUBUNIT BETA"/>
    <property type="match status" value="1"/>
</dbReference>
<gene>
    <name evidence="5" type="ORF">caldi_01370</name>
</gene>
<name>A0AA35CHM1_9FIRM</name>
<protein>
    <submittedName>
        <fullName evidence="5">2-oxoisovalerate dehydrogenase subunit beta</fullName>
    </submittedName>
</protein>
<dbReference type="PANTHER" id="PTHR43257">
    <property type="entry name" value="PYRUVATE DEHYDROGENASE E1 COMPONENT BETA SUBUNIT"/>
    <property type="match status" value="1"/>
</dbReference>
<keyword evidence="2" id="KW-0560">Oxidoreductase</keyword>
<dbReference type="Pfam" id="PF02779">
    <property type="entry name" value="Transket_pyr"/>
    <property type="match status" value="1"/>
</dbReference>
<dbReference type="SMART" id="SM00861">
    <property type="entry name" value="Transket_pyr"/>
    <property type="match status" value="1"/>
</dbReference>
<dbReference type="InterPro" id="IPR033248">
    <property type="entry name" value="Transketolase_C"/>
</dbReference>
<dbReference type="Pfam" id="PF02780">
    <property type="entry name" value="Transketolase_C"/>
    <property type="match status" value="1"/>
</dbReference>
<dbReference type="CDD" id="cd07036">
    <property type="entry name" value="TPP_PYR_E1-PDHc-beta_like"/>
    <property type="match status" value="1"/>
</dbReference>
<evidence type="ECO:0000259" key="4">
    <source>
        <dbReference type="SMART" id="SM00861"/>
    </source>
</evidence>
<evidence type="ECO:0000256" key="1">
    <source>
        <dbReference type="ARBA" id="ARBA00001964"/>
    </source>
</evidence>
<reference evidence="5" key="1">
    <citation type="submission" date="2022-03" db="EMBL/GenBank/DDBJ databases">
        <title>Complete genome sequence of Caldinitratiruptor microaerophilus.</title>
        <authorList>
            <person name="Mukaiyama R."/>
            <person name="Nishiyama T."/>
            <person name="Ueda K."/>
        </authorList>
    </citation>
    <scope>NUCLEOTIDE SEQUENCE</scope>
    <source>
        <strain evidence="5">JCM 16183</strain>
    </source>
</reference>
<dbReference type="RefSeq" id="WP_264843164.1">
    <property type="nucleotide sequence ID" value="NZ_AP025628.1"/>
</dbReference>
<comment type="cofactor">
    <cofactor evidence="1">
        <name>thiamine diphosphate</name>
        <dbReference type="ChEBI" id="CHEBI:58937"/>
    </cofactor>
</comment>
<sequence length="326" mass="35471">MAKLTLVEAVRDGLAAEMRQDPRVIVLGEDVGVNGGVFRATDGLLAEFGPDRVIDTPLAESGIIGTAIGLAIGGMRPVAEIQFMDFIAPGHDQLVSHAARMRNRTRGALTVPLVIRTPSGGGIRPPEHHSDSTEAVYCHYPGIKVVIPSNPYDAKGLLIAAIRDDDPVLFMEPKRIYRAQRQEVPAEAYTVPLGKARVAREGNDCTLVSWGAMVDVCLEAAEQAEREHRWQAEVLDLRTLNPMDIDAVIASAEKTGRVAVVHEAPRQCGLGAEIAALIQERVFLYLQAPVVRVTGYDVPFPLASLEDVYLPNVRRVMAGIQKVMQF</sequence>